<dbReference type="EMBL" id="JAGVWC010000007">
    <property type="protein sequence ID" value="MBS3061113.1"/>
    <property type="molecule type" value="Genomic_DNA"/>
</dbReference>
<evidence type="ECO:0000313" key="2">
    <source>
        <dbReference type="Proteomes" id="UP000675968"/>
    </source>
</evidence>
<gene>
    <name evidence="1" type="ORF">J4215_00860</name>
</gene>
<reference evidence="1" key="1">
    <citation type="submission" date="2021-03" db="EMBL/GenBank/DDBJ databases">
        <authorList>
            <person name="Jaffe A."/>
        </authorList>
    </citation>
    <scope>NUCLEOTIDE SEQUENCE</scope>
    <source>
        <strain evidence="1">RIFCSPLOWO2_01_FULL_AR10_48_17</strain>
    </source>
</reference>
<comment type="caution">
    <text evidence="1">The sequence shown here is derived from an EMBL/GenBank/DDBJ whole genome shotgun (WGS) entry which is preliminary data.</text>
</comment>
<reference evidence="1" key="2">
    <citation type="submission" date="2021-05" db="EMBL/GenBank/DDBJ databases">
        <title>Protein family content uncovers lineage relationships and bacterial pathway maintenance mechanisms in DPANN archaea.</title>
        <authorList>
            <person name="Castelle C.J."/>
            <person name="Meheust R."/>
            <person name="Jaffe A.L."/>
            <person name="Seitz K."/>
            <person name="Gong X."/>
            <person name="Baker B.J."/>
            <person name="Banfield J.F."/>
        </authorList>
    </citation>
    <scope>NUCLEOTIDE SEQUENCE</scope>
    <source>
        <strain evidence="1">RIFCSPLOWO2_01_FULL_AR10_48_17</strain>
    </source>
</reference>
<dbReference type="AlphaFoldDB" id="A0A8T4L1H2"/>
<organism evidence="1 2">
    <name type="scientific">Candidatus Iainarchaeum sp</name>
    <dbReference type="NCBI Taxonomy" id="3101447"/>
    <lineage>
        <taxon>Archaea</taxon>
        <taxon>Candidatus Iainarchaeota</taxon>
        <taxon>Candidatus Iainarchaeia</taxon>
        <taxon>Candidatus Iainarchaeales</taxon>
        <taxon>Candidatus Iainarchaeaceae</taxon>
        <taxon>Candidatus Iainarchaeum</taxon>
    </lineage>
</organism>
<evidence type="ECO:0000313" key="1">
    <source>
        <dbReference type="EMBL" id="MBS3061113.1"/>
    </source>
</evidence>
<sequence>MASSKTFKQKVGRVLRLPHAALLARRTRRHWPRIADSYRYLYGIDSVAPPRFYRKFIADFKPFSVGKFKLAMRKASHEGNVMFSVTRWTRGFPRNPFRIKFALTSSIEPEFSHPIDRFRPDAVLAIMGLQGPSKRKYASPTRLVNEMNRVVKEPWQNFVLKEFVAFARREGLEAVALLRPEHNPSLSEGYFRSKGLDLEALDGSRRQFYAAARKAGFKKIAGSRYFWIFFNRE</sequence>
<dbReference type="Proteomes" id="UP000675968">
    <property type="component" value="Unassembled WGS sequence"/>
</dbReference>
<name>A0A8T4L1H2_9ARCH</name>
<protein>
    <submittedName>
        <fullName evidence="1">Uncharacterized protein</fullName>
    </submittedName>
</protein>
<accession>A0A8T4L1H2</accession>
<proteinExistence type="predicted"/>